<dbReference type="HOGENOM" id="CLU_2716470_0_0_9"/>
<organism evidence="1 2">
    <name type="scientific">Faecalibacterium prausnitzii M21/2</name>
    <dbReference type="NCBI Taxonomy" id="411485"/>
    <lineage>
        <taxon>Bacteria</taxon>
        <taxon>Bacillati</taxon>
        <taxon>Bacillota</taxon>
        <taxon>Clostridia</taxon>
        <taxon>Eubacteriales</taxon>
        <taxon>Oscillospiraceae</taxon>
        <taxon>Faecalibacterium</taxon>
    </lineage>
</organism>
<evidence type="ECO:0000313" key="1">
    <source>
        <dbReference type="EMBL" id="EDP21709.1"/>
    </source>
</evidence>
<accession>A8SB10</accession>
<sequence>MEETIMTCKMMKNLDYEITLNRKEAEALAYYSCCYNDLLNALSFFATADQFKIYGSKFKVAADLQKALAARA</sequence>
<dbReference type="EMBL" id="ABED02000025">
    <property type="protein sequence ID" value="EDP21709.1"/>
    <property type="molecule type" value="Genomic_DNA"/>
</dbReference>
<dbReference type="Proteomes" id="UP000005945">
    <property type="component" value="Unassembled WGS sequence"/>
</dbReference>
<reference evidence="1 2" key="1">
    <citation type="submission" date="2007-09" db="EMBL/GenBank/DDBJ databases">
        <title>Draft genome sequence of Faecalibacterium prausnitzii M21/2.</title>
        <authorList>
            <person name="Sudarsanam P."/>
            <person name="Ley R."/>
            <person name="Guruge J."/>
            <person name="Turnbaugh P.J."/>
            <person name="Mahowald M."/>
            <person name="Liep D."/>
            <person name="Gordon J."/>
        </authorList>
    </citation>
    <scope>NUCLEOTIDE SEQUENCE [LARGE SCALE GENOMIC DNA]</scope>
    <source>
        <strain evidence="1 2">M21/2</strain>
    </source>
</reference>
<protein>
    <submittedName>
        <fullName evidence="1">Uncharacterized protein</fullName>
    </submittedName>
</protein>
<evidence type="ECO:0000313" key="2">
    <source>
        <dbReference type="Proteomes" id="UP000005945"/>
    </source>
</evidence>
<gene>
    <name evidence="1" type="ORF">FAEPRAM212_01530</name>
</gene>
<name>A8SB10_9FIRM</name>
<proteinExistence type="predicted"/>
<comment type="caution">
    <text evidence="1">The sequence shown here is derived from an EMBL/GenBank/DDBJ whole genome shotgun (WGS) entry which is preliminary data.</text>
</comment>
<reference evidence="1 2" key="2">
    <citation type="submission" date="2007-09" db="EMBL/GenBank/DDBJ databases">
        <authorList>
            <person name="Fulton L."/>
            <person name="Clifton S."/>
            <person name="Fulton B."/>
            <person name="Xu J."/>
            <person name="Minx P."/>
            <person name="Pepin K.H."/>
            <person name="Johnson M."/>
            <person name="Thiruvilangam P."/>
            <person name="Bhonagiri V."/>
            <person name="Nash W.E."/>
            <person name="Mardis E.R."/>
            <person name="Wilson R.K."/>
        </authorList>
    </citation>
    <scope>NUCLEOTIDE SEQUENCE [LARGE SCALE GENOMIC DNA]</scope>
    <source>
        <strain evidence="1 2">M21/2</strain>
    </source>
</reference>
<dbReference type="AlphaFoldDB" id="A8SB10"/>